<keyword evidence="3" id="KW-0804">Transcription</keyword>
<dbReference type="Pfam" id="PF00440">
    <property type="entry name" value="TetR_N"/>
    <property type="match status" value="1"/>
</dbReference>
<evidence type="ECO:0000256" key="2">
    <source>
        <dbReference type="ARBA" id="ARBA00023125"/>
    </source>
</evidence>
<protein>
    <recommendedName>
        <fullName evidence="5">HTH tetR-type domain-containing protein</fullName>
    </recommendedName>
</protein>
<dbReference type="SUPFAM" id="SSF46689">
    <property type="entry name" value="Homeodomain-like"/>
    <property type="match status" value="1"/>
</dbReference>
<proteinExistence type="predicted"/>
<dbReference type="PANTHER" id="PTHR30055">
    <property type="entry name" value="HTH-TYPE TRANSCRIPTIONAL REGULATOR RUTR"/>
    <property type="match status" value="1"/>
</dbReference>
<dbReference type="PANTHER" id="PTHR30055:SF238">
    <property type="entry name" value="MYCOFACTOCIN BIOSYNTHESIS TRANSCRIPTIONAL REGULATOR MFTR-RELATED"/>
    <property type="match status" value="1"/>
</dbReference>
<keyword evidence="2 4" id="KW-0238">DNA-binding</keyword>
<comment type="caution">
    <text evidence="6">The sequence shown here is derived from an EMBL/GenBank/DDBJ whole genome shotgun (WGS) entry which is preliminary data.</text>
</comment>
<evidence type="ECO:0000256" key="1">
    <source>
        <dbReference type="ARBA" id="ARBA00023015"/>
    </source>
</evidence>
<dbReference type="PROSITE" id="PS50977">
    <property type="entry name" value="HTH_TETR_2"/>
    <property type="match status" value="1"/>
</dbReference>
<dbReference type="InterPro" id="IPR001647">
    <property type="entry name" value="HTH_TetR"/>
</dbReference>
<evidence type="ECO:0000256" key="3">
    <source>
        <dbReference type="ARBA" id="ARBA00023163"/>
    </source>
</evidence>
<feature type="DNA-binding region" description="H-T-H motif" evidence="4">
    <location>
        <begin position="24"/>
        <end position="43"/>
    </location>
</feature>
<evidence type="ECO:0000313" key="7">
    <source>
        <dbReference type="Proteomes" id="UP001500449"/>
    </source>
</evidence>
<evidence type="ECO:0000256" key="4">
    <source>
        <dbReference type="PROSITE-ProRule" id="PRU00335"/>
    </source>
</evidence>
<evidence type="ECO:0000259" key="5">
    <source>
        <dbReference type="PROSITE" id="PS50977"/>
    </source>
</evidence>
<keyword evidence="7" id="KW-1185">Reference proteome</keyword>
<feature type="domain" description="HTH tetR-type" evidence="5">
    <location>
        <begin position="1"/>
        <end position="61"/>
    </location>
</feature>
<sequence>MPMRERILDATARIIREDGIAAVRTKRIAALAGCSEGSIFTHFEDKGALLAAVLSYGLPEGQALVEAAGRARAAPDLRAGLLILAEATRDYYRASLPMSGSALSDRALFERYAAAHRKAGTGPHLVWERLAAYLAVQQDRGAVARHLDLRLEAVSLAGTCQYAAWIEMIDGLESLPYGRDFLARMVDSRIPVLAGTALDAST</sequence>
<name>A0ABN2MJ49_9PSEU</name>
<organism evidence="6 7">
    <name type="scientific">Pseudonocardia ailaonensis</name>
    <dbReference type="NCBI Taxonomy" id="367279"/>
    <lineage>
        <taxon>Bacteria</taxon>
        <taxon>Bacillati</taxon>
        <taxon>Actinomycetota</taxon>
        <taxon>Actinomycetes</taxon>
        <taxon>Pseudonocardiales</taxon>
        <taxon>Pseudonocardiaceae</taxon>
        <taxon>Pseudonocardia</taxon>
    </lineage>
</organism>
<dbReference type="Proteomes" id="UP001500449">
    <property type="component" value="Unassembled WGS sequence"/>
</dbReference>
<accession>A0ABN2MJ49</accession>
<dbReference type="InterPro" id="IPR050109">
    <property type="entry name" value="HTH-type_TetR-like_transc_reg"/>
</dbReference>
<dbReference type="EMBL" id="BAAAQK010000001">
    <property type="protein sequence ID" value="GAA1828241.1"/>
    <property type="molecule type" value="Genomic_DNA"/>
</dbReference>
<dbReference type="PRINTS" id="PR00455">
    <property type="entry name" value="HTHTETR"/>
</dbReference>
<gene>
    <name evidence="6" type="ORF">GCM10009836_02470</name>
</gene>
<dbReference type="Gene3D" id="1.10.357.10">
    <property type="entry name" value="Tetracycline Repressor, domain 2"/>
    <property type="match status" value="1"/>
</dbReference>
<dbReference type="InterPro" id="IPR009057">
    <property type="entry name" value="Homeodomain-like_sf"/>
</dbReference>
<reference evidence="6 7" key="1">
    <citation type="journal article" date="2019" name="Int. J. Syst. Evol. Microbiol.">
        <title>The Global Catalogue of Microorganisms (GCM) 10K type strain sequencing project: providing services to taxonomists for standard genome sequencing and annotation.</title>
        <authorList>
            <consortium name="The Broad Institute Genomics Platform"/>
            <consortium name="The Broad Institute Genome Sequencing Center for Infectious Disease"/>
            <person name="Wu L."/>
            <person name="Ma J."/>
        </authorList>
    </citation>
    <scope>NUCLEOTIDE SEQUENCE [LARGE SCALE GENOMIC DNA]</scope>
    <source>
        <strain evidence="6 7">JCM 16009</strain>
    </source>
</reference>
<evidence type="ECO:0000313" key="6">
    <source>
        <dbReference type="EMBL" id="GAA1828241.1"/>
    </source>
</evidence>
<keyword evidence="1" id="KW-0805">Transcription regulation</keyword>